<proteinExistence type="predicted"/>
<keyword evidence="3" id="KW-1185">Reference proteome</keyword>
<dbReference type="EMBL" id="FORU01000004">
    <property type="protein sequence ID" value="SFJ20335.1"/>
    <property type="molecule type" value="Genomic_DNA"/>
</dbReference>
<evidence type="ECO:0000313" key="3">
    <source>
        <dbReference type="Proteomes" id="UP000243887"/>
    </source>
</evidence>
<keyword evidence="1" id="KW-0472">Membrane</keyword>
<accession>A0A1I3PFK0</accession>
<evidence type="ECO:0000256" key="1">
    <source>
        <dbReference type="SAM" id="Phobius"/>
    </source>
</evidence>
<feature type="transmembrane region" description="Helical" evidence="1">
    <location>
        <begin position="101"/>
        <end position="125"/>
    </location>
</feature>
<dbReference type="AlphaFoldDB" id="A0A1I3PFK0"/>
<dbReference type="Proteomes" id="UP000243887">
    <property type="component" value="Unassembled WGS sequence"/>
</dbReference>
<evidence type="ECO:0000313" key="2">
    <source>
        <dbReference type="EMBL" id="SFJ20335.1"/>
    </source>
</evidence>
<sequence>MKMYYYLFYRLYKFWEKAPARFWSDFKSGISIIALEVWLLFSLFNYYSLIRNEKLDISFTSPVIIFPLILIFIVNYWFFVHNDKWKYYVVEFDKIPRNKNLIGGIVIWLIIVIIIVNFFVSGYLVQKNVLHLY</sequence>
<gene>
    <name evidence="2" type="ORF">SAMN04487893_104109</name>
</gene>
<reference evidence="3" key="1">
    <citation type="submission" date="2016-10" db="EMBL/GenBank/DDBJ databases">
        <authorList>
            <person name="Varghese N."/>
            <person name="Submissions S."/>
        </authorList>
    </citation>
    <scope>NUCLEOTIDE SEQUENCE [LARGE SCALE GENOMIC DNA]</scope>
    <source>
        <strain evidence="3">DSM 26542</strain>
    </source>
</reference>
<feature type="transmembrane region" description="Helical" evidence="1">
    <location>
        <begin position="29"/>
        <end position="47"/>
    </location>
</feature>
<keyword evidence="1" id="KW-0812">Transmembrane</keyword>
<protein>
    <submittedName>
        <fullName evidence="2">Uncharacterized protein</fullName>
    </submittedName>
</protein>
<organism evidence="2 3">
    <name type="scientific">Myroides guanonis</name>
    <dbReference type="NCBI Taxonomy" id="1150112"/>
    <lineage>
        <taxon>Bacteria</taxon>
        <taxon>Pseudomonadati</taxon>
        <taxon>Bacteroidota</taxon>
        <taxon>Flavobacteriia</taxon>
        <taxon>Flavobacteriales</taxon>
        <taxon>Flavobacteriaceae</taxon>
        <taxon>Myroides</taxon>
    </lineage>
</organism>
<feature type="transmembrane region" description="Helical" evidence="1">
    <location>
        <begin position="59"/>
        <end position="80"/>
    </location>
</feature>
<name>A0A1I3PFK0_9FLAO</name>
<keyword evidence="1" id="KW-1133">Transmembrane helix</keyword>